<feature type="domain" description="G8" evidence="5">
    <location>
        <begin position="2052"/>
        <end position="2172"/>
    </location>
</feature>
<dbReference type="InterPro" id="IPR002909">
    <property type="entry name" value="IPT_dom"/>
</dbReference>
<dbReference type="SMART" id="SM00429">
    <property type="entry name" value="IPT"/>
    <property type="match status" value="12"/>
</dbReference>
<keyword evidence="1" id="KW-0732">Signal</keyword>
<dbReference type="InterPro" id="IPR055401">
    <property type="entry name" value="CEMIP_beta-hel_dom"/>
</dbReference>
<protein>
    <recommendedName>
        <fullName evidence="5">G8 domain-containing protein</fullName>
    </recommendedName>
</protein>
<dbReference type="CDD" id="cd00102">
    <property type="entry name" value="IPT"/>
    <property type="match status" value="2"/>
</dbReference>
<sequence>MLIITGTSITEIFPKDGSIAGETRLSITGSGFSQDTLNQGNEVQLVSDRAAYACPVHKDGTTEDMVMCYTPPNMPEGYYWVRLKVDGNDVPDSRHCGSASSSKCRFRVTSSATPTITSVEPTSGAPGSILKINGRMYTDRYGSNVDESTNGRTERILRVYAATQECSLKYNLDTVYGLALDNSGGSNNGHMKCKLGGTLIGNHNASFIIEGAFGRSLRDSNALHVYSNDQIALFQTYAEITSISPSAGSISGGTLVTITGVNFDDKETKAKTSVKIEGTDCVVQSVTTTQIVCQAAAQPSVSVNHTYTGNRGLLWESWNTTSKSFSNIDDVGSLLSSASDYASSNIQEANFVEEAWDNYVKIAFSKSYTNRYTKFADQSSSRMRLEKGNSYYMEVHHLEGSVGAYAKVAARLYDTTFTNQTTGKATPETQLIKITSNIVKEVQNITVSGLSSTTSAVNEVQEVTITENSGGLSTATYRLGLYGAYTVPLTTGSTDLEIGEALKALPIFHSDESVTVSSTIASSGVGSVLTITFSSERGDFPALTYKTARGTGGETLGVSVTEKTNGVPSGKFFTVKIANIPSPLIKADASDAEVETALNAIFGARCPKTLTAPSGARKHYTFEDSLPAGVGGTKYTKTEAFCGKAVLRNPWYLYRDDEGGLSLGQSLSTLCFAYKGAIQNRTKLWYTYEDSQGEEVSESNTFDTTYKTSSDWAYSCFDMRSALSAHRSSGSNFKVTRIQVFRVDTEVFFDEVYIGRSSPLSDPDGVNKLRMPQATLNGVVIDSVSVKKYSLNNGNQVYEVTFSPLDCGCNFPKFSSISGQVKSGASISVSRPVTASCAIGGTFDLSFKGTTARGIQPSATADELHDILKAVPSMGELYIYKHGECDGEIMFSITFLSLPGDQESIVATNNLVGVGVSVAVETENDGSLWFDPIQGDMLRTVHDKPQVLAYINTVPTKCSGDCTYEWTSGATPTITSISPTSGNPGVAEVTITGTGFSGAHANNAVTIGNTACTTKSSTSTQIVCDVGDGPKGTYPVQVAIQGTGSAQNSGNSVTFTYNFQISGATPTTCSIGGGCALTLSGFGLAADDVVAIGNVNNTCATSTRSTTQIVCAVPSSTVTTAQDIMVVHSDGTSTVYGGGQFTYSSAGIPRVSSFTPSTSSVLGGDPLTLTGTNFDTSGSLDICGTVVTPTTFTSTQVVATLPAKAAGPCQIKLISTNGIAIDGSSQIPSVDYDFRVKNVYPRQGSLYGGTRLTVTGSGFSTNTSITSVRVGSNTCAIDSVTSTKIVCTIEDTAAVHPVDNSGIHYVFMEGYEWNPKNVRVRVGDIVRWSWSYPSWVAGMTPRLTQVSCNNMTNEISGGFSSGPTGTKNGAFEHRFTSAGTFCFWSGYVDIYKTTQFSGVVEVVDRTSSAELVSVMMGGQSALHDINSGVADPVDSSSCPMSLSTVSGCSDAAPTGGDPTKFTFAFYSCATPTVTAISPNSGTTNTAITITGTGFSSTKCHNEVKFGSNTCIVSSASESEIQCSIDSSTSPQIGVLEEVSFRLQNLGNALIPIASQASRSFGLNPLVTEITPSRGSKAGGTRVVLKGTGFVGTVNDVQATIGGYSVDIVDVSYNMVVINTKASAGGDKALDLQVRMPSGTFGSATCAILCQFVFDPIVTPEVTSVTPTSLTGASTTVTLTGSKFGSTTTTSDLTVTIGGESCTPTSVSDTSIECTATNVPAGSNAVVVNFAEFGLAEGSVTITGDANGFLVCVTPSHAAAAVKVTVTSNGQTYAQQDLTYDAGSTPDITSISPTVGSAGTTLVLTGTNFGATNGDNMVLIDGTQCTVTSSSPTSVSCTIGSKAVGTYNVLLKVNGKGDSNNDKTFEYQLAISGINPASGSTSGGQTVTVSGSGFDSTVQATVCGTACTAKSGATQTTSQYVCVTPDSTNTVTQSCDVVVTQNSVSKTLASGYTYDSSITPEITGVSPARGGTGGGTTLTVTGSGFGIVPGDVSVTLEGNACTVSTITDTQIVCTTSAASSTVRTKVRVERSGNGIAKQTSADFQYIDVWSSTATWGGLAPPTDGDLVVIEKGHSILLDTNTAKMKMLLIKGGELIFDEQDLTLDAENILVTEGGLFQIGTEAEPFQHKATVFLRGHHRTKELPIYGTKNLGIREGRLELHGKYVPVTWTRLASTAAAGSNTIVLQDEVTWEVGDHLAIATTNHRHSQIENEERVIASVAGDKKTITLTQPLTYEHLGVSETFDGTTLDFRAEVGLLTHNVKVEGYSDPQWNDTIEACPDGFDTGEFATQTCFQGRFGEEIGSDQFGAHILIHAPRPNANLAVAHIENIEVKHGGQAFRLGRYPIHFHLLGDMTGSYVKRCSIHETFNRAHFGAQILTIPTSTTLRQAGTHFGFWYRMHTHPDGPSFTTSVCGRHVELGKFYNNTVHSQGWFGLWIFETYTPRLGSGCGSTTTTPAVFDNIFVWNCEKGVEFVNSGTLQLVNSYLVNNKLAGFEVKLKVEGPDYTDDTLLMKNTMVVGHATSLTRTEQGCTRGAVVIPYGSGFVVADSTFVNFDESNCAAFAWTRITGTCSTNCGGYTSLTKGLRFVNADNKGNYGWTFEGQIKDQDGTLIGETGNAASIAANVGKTVVTCAGVLPPSCTSFPKFSVGQSACVCPSNIKLHRFAFNNPSPKSLEYKNIILTTQYGTTTMPWKKKSISHPLGWHTVNVGGEETTLEFENADHITNVSFTGVHYEFDAGDYVVMKHNIAQRPDRFFMDGKNNVNESLSALDPATSCTTGDWEYDGANSMIKYSICGDPATGRKKRGSPKPAIGGNARSVTFSAYKCYFPDCIPPPDPNTLPPPSRPAEPQLWSNVSLWNTSDSGAITNNGAGQSGLPQDGDSVTIVKDTWILADVTLPNIHTLVLYGTLELDSANGTRDFVLNCTYIVILGGRLVVGTPTEPFLSNAHIILNGDHSTPGVFGGLDLHGKDVGVTWTTLASTANVGDNTVTLSEPVEWQVGNDIVVTPTGYSPWEAETFRITAVSVGKTVLTLNDTLRFRHISHTESGNGHTMEMKAEVGLLSRNIKIEGADYSQLYEESFGARILVSRAQEGSDQHIGYARISNVEFYHTGQEGWVESYDPRYSIAFVDSGAVTSIKPSYIKKCAFHHGFAPAVGVYGANGLPIEDNVAHSTVWWCMETNSDNTQFRRNLCTLVQWEGSYLDRAEPLNVRYNGAFSAIKATNLIFEGNRVAGTERMGFALPPESCTSTPTNPYMGNEVHTALLGLAIHPKLELTWSESCLKYSNFTIWKCVDYGVYINHGTSMVVDQMKLADNKNNIYTFVSGPAALSHAYADKTTTITNSLIVGRSSSFDCTADVIDSNDVNIQLSGNSRPCVGGAHMGIVISTFSSGSNNAPVKPFCGIMSYQAIKGQSYIRDVTFSRFQAQCGQQDRAIVPPQPNDDGIHPLEVSGLTFIDTPSDNKYRNGRANVGAINSADCVDMACDGLLKVLVDDIDGTFLGTRGMVISQSEFEYNGDRRRGLGDYRIPKEMLTRLDGTRIPYRTLAPYQGIIRNPGAVYNSAWQAYQVHGLEYKMMTLESLDSDTETRRLSPIAVLSDGYLDLINGPQDHGWCSGYTCRKRLSTFPIIVASGKNYLIHYTSTSPQDTRFMLLNSNSSHAVRLSIWYAHPNRLDLYVDGTYIMPKNGRMEGPTNDKKLILDPPPQSDPDYYMPVVGTDSAGANFFSRNSGIFTFLLVGGNSEYIIKTQNTIIVSHQFPPMTVDEFFGQNIVQNLAAFLNIPASKVRVTDVIPENQAAGKRKKRATGSDVIVGAIVEVGNAPNPDINGTVSGDLTDTQITDAGVKISNEIQLGNYSEIVNTSSSTTYSIATSPPSTDSEEWANQGTESPYTVLYQVDAMRFNPKITPLHEGAPFSTQPKVQILDANGNPIKNKSPWQLTATIRAGTGNPSAQLLGNTSVTFVDGWANFTGMYITHFGTDYIIDFNITDPVEGENVTLASDPLTIQGRPITAALVSKSTDIVERNYLSAVLELRDSVTSEVISDIAWRGHTWTANATLGMPELYNGTLEGSLVVTFDPSSGQAQFYSLNITNLGAYVVKFHITSNPPDYDFTHEELITVKALSHIGLVIEEQKDIVVKFNEDYNTIVGSSNNKYFAAMMGNYLSNMYQDVITSSITVVPGSIIVTFQVGGSTVNINATSYALCDSIQNSVTFNFNGNSLTLANYMVVGGTTYYGVLCGSMDTEADSDTSSILVTVLVVCLVLVVLLLAVIAFGVWRIKIRPKTKTRDISDTKYLGTNQDIEDILWREKSFMSISSIKPQAPAGTLISSYEKKPLTPSPRPTPTPRPNWSSGYY</sequence>
<dbReference type="SMART" id="SM01225">
    <property type="entry name" value="G8"/>
    <property type="match status" value="2"/>
</dbReference>
<evidence type="ECO:0000313" key="6">
    <source>
        <dbReference type="EMBL" id="KAK3107766.1"/>
    </source>
</evidence>
<dbReference type="PANTHER" id="PTHR46769:SF2">
    <property type="entry name" value="FIBROCYSTIN-L ISOFORM 2 PRECURSOR-RELATED"/>
    <property type="match status" value="1"/>
</dbReference>
<dbReference type="PANTHER" id="PTHR46769">
    <property type="entry name" value="POLYCYSTIC KIDNEY AND HEPATIC DISEASE 1 (AUTOSOMAL RECESSIVE)-LIKE 1"/>
    <property type="match status" value="1"/>
</dbReference>
<keyword evidence="2" id="KW-0325">Glycoprotein</keyword>
<keyword evidence="4" id="KW-0812">Transmembrane</keyword>
<feature type="transmembrane region" description="Helical" evidence="4">
    <location>
        <begin position="4241"/>
        <end position="4265"/>
    </location>
</feature>
<proteinExistence type="predicted"/>
<evidence type="ECO:0000256" key="3">
    <source>
        <dbReference type="SAM" id="MobiDB-lite"/>
    </source>
</evidence>
<dbReference type="Gene3D" id="2.60.40.10">
    <property type="entry name" value="Immunoglobulins"/>
    <property type="match status" value="12"/>
</dbReference>
<dbReference type="PROSITE" id="PS51484">
    <property type="entry name" value="G8"/>
    <property type="match status" value="2"/>
</dbReference>
<dbReference type="SUPFAM" id="SSF81296">
    <property type="entry name" value="E set domains"/>
    <property type="match status" value="12"/>
</dbReference>
<evidence type="ECO:0000256" key="2">
    <source>
        <dbReference type="ARBA" id="ARBA00023180"/>
    </source>
</evidence>
<dbReference type="CDD" id="cd00603">
    <property type="entry name" value="IPT_PCSR"/>
    <property type="match status" value="9"/>
</dbReference>
<dbReference type="Proteomes" id="UP001186944">
    <property type="component" value="Unassembled WGS sequence"/>
</dbReference>
<comment type="caution">
    <text evidence="6">The sequence shown here is derived from an EMBL/GenBank/DDBJ whole genome shotgun (WGS) entry which is preliminary data.</text>
</comment>
<organism evidence="6 7">
    <name type="scientific">Pinctada imbricata</name>
    <name type="common">Atlantic pearl-oyster</name>
    <name type="synonym">Pinctada martensii</name>
    <dbReference type="NCBI Taxonomy" id="66713"/>
    <lineage>
        <taxon>Eukaryota</taxon>
        <taxon>Metazoa</taxon>
        <taxon>Spiralia</taxon>
        <taxon>Lophotrochozoa</taxon>
        <taxon>Mollusca</taxon>
        <taxon>Bivalvia</taxon>
        <taxon>Autobranchia</taxon>
        <taxon>Pteriomorphia</taxon>
        <taxon>Pterioida</taxon>
        <taxon>Pterioidea</taxon>
        <taxon>Pteriidae</taxon>
        <taxon>Pinctada</taxon>
    </lineage>
</organism>
<dbReference type="Pfam" id="PF10162">
    <property type="entry name" value="G8"/>
    <property type="match status" value="2"/>
</dbReference>
<dbReference type="Pfam" id="PF01833">
    <property type="entry name" value="TIG"/>
    <property type="match status" value="12"/>
</dbReference>
<keyword evidence="4" id="KW-1133">Transmembrane helix</keyword>
<evidence type="ECO:0000313" key="7">
    <source>
        <dbReference type="Proteomes" id="UP001186944"/>
    </source>
</evidence>
<keyword evidence="4" id="KW-0472">Membrane</keyword>
<gene>
    <name evidence="6" type="ORF">FSP39_021797</name>
</gene>
<name>A0AA88YUF4_PINIB</name>
<evidence type="ECO:0000256" key="4">
    <source>
        <dbReference type="SAM" id="Phobius"/>
    </source>
</evidence>
<accession>A0AA88YUF4</accession>
<reference evidence="6" key="1">
    <citation type="submission" date="2019-08" db="EMBL/GenBank/DDBJ databases">
        <title>The improved chromosome-level genome for the pearl oyster Pinctada fucata martensii using PacBio sequencing and Hi-C.</title>
        <authorList>
            <person name="Zheng Z."/>
        </authorList>
    </citation>
    <scope>NUCLEOTIDE SEQUENCE</scope>
    <source>
        <strain evidence="6">ZZ-2019</strain>
        <tissue evidence="6">Adductor muscle</tissue>
    </source>
</reference>
<feature type="domain" description="G8" evidence="5">
    <location>
        <begin position="2852"/>
        <end position="2976"/>
    </location>
</feature>
<dbReference type="InterPro" id="IPR013783">
    <property type="entry name" value="Ig-like_fold"/>
</dbReference>
<evidence type="ECO:0000256" key="1">
    <source>
        <dbReference type="ARBA" id="ARBA00022729"/>
    </source>
</evidence>
<dbReference type="EMBL" id="VSWD01000002">
    <property type="protein sequence ID" value="KAK3107766.1"/>
    <property type="molecule type" value="Genomic_DNA"/>
</dbReference>
<feature type="region of interest" description="Disordered" evidence="3">
    <location>
        <begin position="4319"/>
        <end position="4343"/>
    </location>
</feature>
<dbReference type="InterPro" id="IPR014756">
    <property type="entry name" value="Ig_E-set"/>
</dbReference>
<dbReference type="InterPro" id="IPR052387">
    <property type="entry name" value="Fibrocystin"/>
</dbReference>
<dbReference type="InterPro" id="IPR019316">
    <property type="entry name" value="G8_domain"/>
</dbReference>
<feature type="compositionally biased region" description="Pro residues" evidence="3">
    <location>
        <begin position="4325"/>
        <end position="4335"/>
    </location>
</feature>
<evidence type="ECO:0000259" key="5">
    <source>
        <dbReference type="PROSITE" id="PS51484"/>
    </source>
</evidence>
<dbReference type="Pfam" id="PF24606">
    <property type="entry name" value="CEMIP_beta-hel"/>
    <property type="match status" value="2"/>
</dbReference>
<keyword evidence="7" id="KW-1185">Reference proteome</keyword>
<dbReference type="InterPro" id="IPR008972">
    <property type="entry name" value="Cupredoxin"/>
</dbReference>
<dbReference type="Gene3D" id="2.60.40.420">
    <property type="entry name" value="Cupredoxins - blue copper proteins"/>
    <property type="match status" value="1"/>
</dbReference>